<dbReference type="InterPro" id="IPR023045">
    <property type="entry name" value="MoaC"/>
</dbReference>
<feature type="region of interest" description="Disordered" evidence="6">
    <location>
        <begin position="255"/>
        <end position="275"/>
    </location>
</feature>
<reference evidence="8" key="1">
    <citation type="submission" date="2009-08" db="EMBL/GenBank/DDBJ databases">
        <title>Annotation of Salpingoeca rosetta.</title>
        <authorList>
            <consortium name="The Broad Institute Genome Sequencing Platform"/>
            <person name="Russ C."/>
            <person name="Cuomo C."/>
            <person name="Burger G."/>
            <person name="Gray M.W."/>
            <person name="Holland P.W.H."/>
            <person name="King N."/>
            <person name="Lang F.B.F."/>
            <person name="Roger A.J."/>
            <person name="Ruiz-Trillo I."/>
            <person name="Young S.K."/>
            <person name="Zeng Q."/>
            <person name="Gargeya S."/>
            <person name="Alvarado L."/>
            <person name="Berlin A."/>
            <person name="Chapman S.B."/>
            <person name="Chen Z."/>
            <person name="Freedman E."/>
            <person name="Gellesch M."/>
            <person name="Goldberg J."/>
            <person name="Griggs A."/>
            <person name="Gujja S."/>
            <person name="Heilman E."/>
            <person name="Heiman D."/>
            <person name="Howarth C."/>
            <person name="Mehta T."/>
            <person name="Neiman D."/>
            <person name="Pearson M."/>
            <person name="Roberts A."/>
            <person name="Saif S."/>
            <person name="Shea T."/>
            <person name="Shenoy N."/>
            <person name="Sisk P."/>
            <person name="Stolte C."/>
            <person name="Sykes S."/>
            <person name="White J."/>
            <person name="Yandava C."/>
            <person name="Haas B."/>
            <person name="Nusbaum C."/>
            <person name="Birren B."/>
        </authorList>
    </citation>
    <scope>NUCLEOTIDE SEQUENCE [LARGE SCALE GENOMIC DNA]</scope>
    <source>
        <strain evidence="8">ATCC 50818</strain>
    </source>
</reference>
<evidence type="ECO:0000256" key="2">
    <source>
        <dbReference type="ARBA" id="ARBA00005046"/>
    </source>
</evidence>
<comment type="catalytic activity">
    <reaction evidence="1">
        <text>(8S)-3',8-cyclo-7,8-dihydroguanosine 5'-triphosphate = cyclic pyranopterin phosphate + diphosphate</text>
        <dbReference type="Rhea" id="RHEA:49580"/>
        <dbReference type="ChEBI" id="CHEBI:33019"/>
        <dbReference type="ChEBI" id="CHEBI:59648"/>
        <dbReference type="ChEBI" id="CHEBI:131766"/>
        <dbReference type="EC" id="4.6.1.17"/>
    </reaction>
</comment>
<keyword evidence="9" id="KW-1185">Reference proteome</keyword>
<dbReference type="eggNOG" id="KOG2876">
    <property type="taxonomic scope" value="Eukaryota"/>
</dbReference>
<evidence type="ECO:0000256" key="3">
    <source>
        <dbReference type="ARBA" id="ARBA00012575"/>
    </source>
</evidence>
<dbReference type="Gene3D" id="3.30.70.640">
    <property type="entry name" value="Molybdopterin cofactor biosynthesis C (MoaC) domain"/>
    <property type="match status" value="1"/>
</dbReference>
<dbReference type="OrthoDB" id="429626at2759"/>
<dbReference type="GO" id="GO:0061799">
    <property type="term" value="F:cyclic pyranopterin monophosphate synthase activity"/>
    <property type="evidence" value="ECO:0007669"/>
    <property type="project" value="UniProtKB-EC"/>
</dbReference>
<dbReference type="EC" id="4.6.1.17" evidence="3"/>
<accession>F2U0U3</accession>
<evidence type="ECO:0000256" key="1">
    <source>
        <dbReference type="ARBA" id="ARBA00001637"/>
    </source>
</evidence>
<dbReference type="NCBIfam" id="TIGR00581">
    <property type="entry name" value="moaC"/>
    <property type="match status" value="1"/>
</dbReference>
<dbReference type="CDD" id="cd01420">
    <property type="entry name" value="MoaC_PE"/>
    <property type="match status" value="1"/>
</dbReference>
<keyword evidence="4" id="KW-0501">Molybdenum cofactor biosynthesis</keyword>
<evidence type="ECO:0000256" key="5">
    <source>
        <dbReference type="ARBA" id="ARBA00023239"/>
    </source>
</evidence>
<organism evidence="9">
    <name type="scientific">Salpingoeca rosetta (strain ATCC 50818 / BSB-021)</name>
    <dbReference type="NCBI Taxonomy" id="946362"/>
    <lineage>
        <taxon>Eukaryota</taxon>
        <taxon>Choanoflagellata</taxon>
        <taxon>Craspedida</taxon>
        <taxon>Salpingoecidae</taxon>
        <taxon>Salpingoeca</taxon>
    </lineage>
</organism>
<dbReference type="SUPFAM" id="SSF55040">
    <property type="entry name" value="Molybdenum cofactor biosynthesis protein C, MoaC"/>
    <property type="match status" value="1"/>
</dbReference>
<dbReference type="UniPathway" id="UPA00344"/>
<dbReference type="InParanoid" id="F2U0U3"/>
<dbReference type="InterPro" id="IPR047594">
    <property type="entry name" value="MoaC_bact/euk"/>
</dbReference>
<dbReference type="InterPro" id="IPR050105">
    <property type="entry name" value="MoCo_biosynth_MoaA/MoaC"/>
</dbReference>
<dbReference type="Pfam" id="PF01967">
    <property type="entry name" value="MoaC"/>
    <property type="match status" value="1"/>
</dbReference>
<evidence type="ECO:0000313" key="9">
    <source>
        <dbReference type="Proteomes" id="UP000007799"/>
    </source>
</evidence>
<evidence type="ECO:0000259" key="7">
    <source>
        <dbReference type="Pfam" id="PF01967"/>
    </source>
</evidence>
<dbReference type="RefSeq" id="XP_004997078.1">
    <property type="nucleotide sequence ID" value="XM_004997021.1"/>
</dbReference>
<evidence type="ECO:0000313" key="8">
    <source>
        <dbReference type="EMBL" id="EGD80517.1"/>
    </source>
</evidence>
<dbReference type="NCBIfam" id="NF006870">
    <property type="entry name" value="PRK09364.1"/>
    <property type="match status" value="1"/>
</dbReference>
<feature type="region of interest" description="Disordered" evidence="6">
    <location>
        <begin position="21"/>
        <end position="74"/>
    </location>
</feature>
<dbReference type="GO" id="GO:0006777">
    <property type="term" value="P:Mo-molybdopterin cofactor biosynthetic process"/>
    <property type="evidence" value="ECO:0007669"/>
    <property type="project" value="UniProtKB-KW"/>
</dbReference>
<dbReference type="Proteomes" id="UP000007799">
    <property type="component" value="Unassembled WGS sequence"/>
</dbReference>
<dbReference type="PANTHER" id="PTHR22960">
    <property type="entry name" value="MOLYBDOPTERIN COFACTOR SYNTHESIS PROTEIN A"/>
    <property type="match status" value="1"/>
</dbReference>
<keyword evidence="5" id="KW-0456">Lyase</keyword>
<evidence type="ECO:0000256" key="6">
    <source>
        <dbReference type="SAM" id="MobiDB-lite"/>
    </source>
</evidence>
<dbReference type="KEGG" id="sre:PTSG_01108"/>
<dbReference type="InterPro" id="IPR036522">
    <property type="entry name" value="MoaC_sf"/>
</dbReference>
<protein>
    <recommendedName>
        <fullName evidence="3">cyclic pyranopterin monophosphate synthase</fullName>
        <ecNumber evidence="3">4.6.1.17</ecNumber>
    </recommendedName>
</protein>
<dbReference type="AlphaFoldDB" id="F2U0U3"/>
<dbReference type="EMBL" id="GL832958">
    <property type="protein sequence ID" value="EGD80517.1"/>
    <property type="molecule type" value="Genomic_DNA"/>
</dbReference>
<proteinExistence type="predicted"/>
<dbReference type="STRING" id="946362.F2U0U3"/>
<gene>
    <name evidence="8" type="ORF">PTSG_01108</name>
</gene>
<feature type="domain" description="Molybdopterin cofactor biosynthesis C (MoaC)" evidence="7">
    <location>
        <begin position="105"/>
        <end position="242"/>
    </location>
</feature>
<feature type="compositionally biased region" description="Low complexity" evidence="6">
    <location>
        <begin position="34"/>
        <end position="59"/>
    </location>
</feature>
<comment type="pathway">
    <text evidence="2">Cofactor biosynthesis; molybdopterin biosynthesis.</text>
</comment>
<name>F2U0U3_SALR5</name>
<dbReference type="GeneID" id="16077673"/>
<dbReference type="InterPro" id="IPR002820">
    <property type="entry name" value="Mopterin_CF_biosynth-C_dom"/>
</dbReference>
<evidence type="ECO:0000256" key="4">
    <source>
        <dbReference type="ARBA" id="ARBA00023150"/>
    </source>
</evidence>
<sequence length="302" mass="31271">MPLYRLLPPASSFLLFSSPAPLQDQPHRPRHALSVHSSATTTTSSSSSSSSSSSAAACPAPLPSSLPTPSTSTLPLARSSLSPFRLQCRAKSTLTHVDEGGRARMVDVGMKHPQRRTAIASSRVRVSQGVADVLLSSDGAVAKGNVLQIAHFAGICGAKHTATLIPLCHNIPIDAVDMRVVLSESGREVVVLARARTTGVTGVEMEAMTAVSVAALTVYDMVKAIDKSVCIAETRLLLKSGGKSGLFIACDSSSYDDDDDDGGGGGGGGGGARDKFRFLPAEARGVGGARDSQLSSHLHPMI</sequence>